<organism evidence="2 3">
    <name type="scientific">Candidatus Nealsonbacteria bacterium CG23_combo_of_CG06-09_8_20_14_all_37_18</name>
    <dbReference type="NCBI Taxonomy" id="1974720"/>
    <lineage>
        <taxon>Bacteria</taxon>
        <taxon>Candidatus Nealsoniibacteriota</taxon>
    </lineage>
</organism>
<reference evidence="2 3" key="1">
    <citation type="submission" date="2017-09" db="EMBL/GenBank/DDBJ databases">
        <title>Depth-based differentiation of microbial function through sediment-hosted aquifers and enrichment of novel symbionts in the deep terrestrial subsurface.</title>
        <authorList>
            <person name="Probst A.J."/>
            <person name="Ladd B."/>
            <person name="Jarett J.K."/>
            <person name="Geller-Mcgrath D.E."/>
            <person name="Sieber C.M."/>
            <person name="Emerson J.B."/>
            <person name="Anantharaman K."/>
            <person name="Thomas B.C."/>
            <person name="Malmstrom R."/>
            <person name="Stieglmeier M."/>
            <person name="Klingl A."/>
            <person name="Woyke T."/>
            <person name="Ryan C.M."/>
            <person name="Banfield J.F."/>
        </authorList>
    </citation>
    <scope>NUCLEOTIDE SEQUENCE [LARGE SCALE GENOMIC DNA]</scope>
    <source>
        <strain evidence="2">CG23_combo_of_CG06-09_8_20_14_all_37_18</strain>
    </source>
</reference>
<keyword evidence="1" id="KW-1133">Transmembrane helix</keyword>
<evidence type="ECO:0000313" key="2">
    <source>
        <dbReference type="EMBL" id="PIP24521.1"/>
    </source>
</evidence>
<accession>A0A2G9Z1D4</accession>
<feature type="transmembrane region" description="Helical" evidence="1">
    <location>
        <begin position="6"/>
        <end position="30"/>
    </location>
</feature>
<sequence length="100" mass="11622">MRILSSIYSSFLSIISKLFWLFELFLFLRLLLKFLGANSQTLVVSLVYERSDVVIAPFSFIFRDIYWKGHLVEMSVISAIVGYAIAAFIVFKILRLFSRD</sequence>
<proteinExistence type="predicted"/>
<keyword evidence="1" id="KW-0812">Transmembrane</keyword>
<dbReference type="AlphaFoldDB" id="A0A2G9Z1D4"/>
<evidence type="ECO:0008006" key="4">
    <source>
        <dbReference type="Google" id="ProtNLM"/>
    </source>
</evidence>
<protein>
    <recommendedName>
        <fullName evidence="4">YggT family protein</fullName>
    </recommendedName>
</protein>
<gene>
    <name evidence="2" type="ORF">COX35_00240</name>
</gene>
<keyword evidence="1" id="KW-0472">Membrane</keyword>
<name>A0A2G9Z1D4_9BACT</name>
<feature type="transmembrane region" description="Helical" evidence="1">
    <location>
        <begin position="74"/>
        <end position="94"/>
    </location>
</feature>
<evidence type="ECO:0000256" key="1">
    <source>
        <dbReference type="SAM" id="Phobius"/>
    </source>
</evidence>
<evidence type="ECO:0000313" key="3">
    <source>
        <dbReference type="Proteomes" id="UP000229952"/>
    </source>
</evidence>
<dbReference type="EMBL" id="PCRQ01000011">
    <property type="protein sequence ID" value="PIP24521.1"/>
    <property type="molecule type" value="Genomic_DNA"/>
</dbReference>
<dbReference type="Proteomes" id="UP000229952">
    <property type="component" value="Unassembled WGS sequence"/>
</dbReference>
<comment type="caution">
    <text evidence="2">The sequence shown here is derived from an EMBL/GenBank/DDBJ whole genome shotgun (WGS) entry which is preliminary data.</text>
</comment>